<dbReference type="EMBL" id="CAVLGL010000002">
    <property type="protein sequence ID" value="CAK1579126.1"/>
    <property type="molecule type" value="Genomic_DNA"/>
</dbReference>
<keyword evidence="1" id="KW-0479">Metal-binding</keyword>
<keyword evidence="6" id="KW-1185">Reference proteome</keyword>
<dbReference type="InterPro" id="IPR007588">
    <property type="entry name" value="Znf_FLYWCH"/>
</dbReference>
<sequence>MVILDNVASIVEQNGKNVLLIGSNRFMKHYTGRGDRTRWRCCKSFNKCRAIAITYQDRIIKLNNSHNH</sequence>
<proteinExistence type="predicted"/>
<dbReference type="AlphaFoldDB" id="A0AAV1K7N4"/>
<protein>
    <recommendedName>
        <fullName evidence="4">FLYWCH-type domain-containing protein</fullName>
    </recommendedName>
</protein>
<evidence type="ECO:0000313" key="6">
    <source>
        <dbReference type="Proteomes" id="UP001314205"/>
    </source>
</evidence>
<dbReference type="Gene3D" id="2.20.25.240">
    <property type="match status" value="1"/>
</dbReference>
<evidence type="ECO:0000256" key="2">
    <source>
        <dbReference type="ARBA" id="ARBA00022771"/>
    </source>
</evidence>
<organism evidence="5 6">
    <name type="scientific">Parnassius mnemosyne</name>
    <name type="common">clouded apollo</name>
    <dbReference type="NCBI Taxonomy" id="213953"/>
    <lineage>
        <taxon>Eukaryota</taxon>
        <taxon>Metazoa</taxon>
        <taxon>Ecdysozoa</taxon>
        <taxon>Arthropoda</taxon>
        <taxon>Hexapoda</taxon>
        <taxon>Insecta</taxon>
        <taxon>Pterygota</taxon>
        <taxon>Neoptera</taxon>
        <taxon>Endopterygota</taxon>
        <taxon>Lepidoptera</taxon>
        <taxon>Glossata</taxon>
        <taxon>Ditrysia</taxon>
        <taxon>Papilionoidea</taxon>
        <taxon>Papilionidae</taxon>
        <taxon>Parnassiinae</taxon>
        <taxon>Parnassini</taxon>
        <taxon>Parnassius</taxon>
        <taxon>Driopa</taxon>
    </lineage>
</organism>
<keyword evidence="2" id="KW-0863">Zinc-finger</keyword>
<name>A0AAV1K7N4_9NEOP</name>
<dbReference type="Pfam" id="PF04500">
    <property type="entry name" value="FLYWCH"/>
    <property type="match status" value="1"/>
</dbReference>
<feature type="domain" description="FLYWCH-type" evidence="4">
    <location>
        <begin position="12"/>
        <end position="68"/>
    </location>
</feature>
<reference evidence="5 6" key="1">
    <citation type="submission" date="2023-11" db="EMBL/GenBank/DDBJ databases">
        <authorList>
            <person name="Hedman E."/>
            <person name="Englund M."/>
            <person name="Stromberg M."/>
            <person name="Nyberg Akerstrom W."/>
            <person name="Nylinder S."/>
            <person name="Jareborg N."/>
            <person name="Kallberg Y."/>
            <person name="Kronander E."/>
        </authorList>
    </citation>
    <scope>NUCLEOTIDE SEQUENCE [LARGE SCALE GENOMIC DNA]</scope>
</reference>
<keyword evidence="3" id="KW-0862">Zinc</keyword>
<evidence type="ECO:0000313" key="5">
    <source>
        <dbReference type="EMBL" id="CAK1579126.1"/>
    </source>
</evidence>
<evidence type="ECO:0000259" key="4">
    <source>
        <dbReference type="Pfam" id="PF04500"/>
    </source>
</evidence>
<comment type="caution">
    <text evidence="5">The sequence shown here is derived from an EMBL/GenBank/DDBJ whole genome shotgun (WGS) entry which is preliminary data.</text>
</comment>
<evidence type="ECO:0000256" key="3">
    <source>
        <dbReference type="ARBA" id="ARBA00022833"/>
    </source>
</evidence>
<evidence type="ECO:0000256" key="1">
    <source>
        <dbReference type="ARBA" id="ARBA00022723"/>
    </source>
</evidence>
<accession>A0AAV1K7N4</accession>
<dbReference type="Proteomes" id="UP001314205">
    <property type="component" value="Unassembled WGS sequence"/>
</dbReference>
<gene>
    <name evidence="5" type="ORF">PARMNEM_LOCUS1112</name>
</gene>
<dbReference type="GO" id="GO:0008270">
    <property type="term" value="F:zinc ion binding"/>
    <property type="evidence" value="ECO:0007669"/>
    <property type="project" value="UniProtKB-KW"/>
</dbReference>